<dbReference type="InterPro" id="IPR027417">
    <property type="entry name" value="P-loop_NTPase"/>
</dbReference>
<dbReference type="Gene3D" id="3.40.50.300">
    <property type="entry name" value="P-loop containing nucleotide triphosphate hydrolases"/>
    <property type="match status" value="1"/>
</dbReference>
<name>A0AA35Z4Q8_LACSI</name>
<feature type="compositionally biased region" description="Acidic residues" evidence="1">
    <location>
        <begin position="47"/>
        <end position="56"/>
    </location>
</feature>
<protein>
    <submittedName>
        <fullName evidence="2">Uncharacterized protein</fullName>
    </submittedName>
</protein>
<evidence type="ECO:0000256" key="1">
    <source>
        <dbReference type="SAM" id="MobiDB-lite"/>
    </source>
</evidence>
<dbReference type="AlphaFoldDB" id="A0AA35Z4Q8"/>
<organism evidence="2 3">
    <name type="scientific">Lactuca saligna</name>
    <name type="common">Willowleaf lettuce</name>
    <dbReference type="NCBI Taxonomy" id="75948"/>
    <lineage>
        <taxon>Eukaryota</taxon>
        <taxon>Viridiplantae</taxon>
        <taxon>Streptophyta</taxon>
        <taxon>Embryophyta</taxon>
        <taxon>Tracheophyta</taxon>
        <taxon>Spermatophyta</taxon>
        <taxon>Magnoliopsida</taxon>
        <taxon>eudicotyledons</taxon>
        <taxon>Gunneridae</taxon>
        <taxon>Pentapetalae</taxon>
        <taxon>asterids</taxon>
        <taxon>campanulids</taxon>
        <taxon>Asterales</taxon>
        <taxon>Asteraceae</taxon>
        <taxon>Cichorioideae</taxon>
        <taxon>Cichorieae</taxon>
        <taxon>Lactucinae</taxon>
        <taxon>Lactuca</taxon>
    </lineage>
</organism>
<gene>
    <name evidence="2" type="ORF">LSALG_LOCUS25210</name>
</gene>
<dbReference type="Proteomes" id="UP001177003">
    <property type="component" value="Chromosome 5"/>
</dbReference>
<evidence type="ECO:0000313" key="2">
    <source>
        <dbReference type="EMBL" id="CAI9285751.1"/>
    </source>
</evidence>
<sequence length="148" mass="16675">MKSCIREARLGFCKFMVKPSILLVLDEPTNYLDIPSKEMLEIVDNDAEEPDEDLSDTEEKRLVDASGWSSRTKGVSACLLTQGKKIKDDFLNTSVQDLVGRSGRFGHLGLAVNLITLEDRFNLYQIEYELGTEIKQIPPLIDQAVYCC</sequence>
<dbReference type="EMBL" id="OX465081">
    <property type="protein sequence ID" value="CAI9285751.1"/>
    <property type="molecule type" value="Genomic_DNA"/>
</dbReference>
<keyword evidence="3" id="KW-1185">Reference proteome</keyword>
<proteinExistence type="predicted"/>
<accession>A0AA35Z4Q8</accession>
<feature type="region of interest" description="Disordered" evidence="1">
    <location>
        <begin position="47"/>
        <end position="70"/>
    </location>
</feature>
<reference evidence="2" key="1">
    <citation type="submission" date="2023-04" db="EMBL/GenBank/DDBJ databases">
        <authorList>
            <person name="Vijverberg K."/>
            <person name="Xiong W."/>
            <person name="Schranz E."/>
        </authorList>
    </citation>
    <scope>NUCLEOTIDE SEQUENCE</scope>
</reference>
<evidence type="ECO:0000313" key="3">
    <source>
        <dbReference type="Proteomes" id="UP001177003"/>
    </source>
</evidence>